<evidence type="ECO:0000313" key="3">
    <source>
        <dbReference type="EMBL" id="BDU70400.1"/>
    </source>
</evidence>
<dbReference type="Pfam" id="PF12706">
    <property type="entry name" value="Lactamase_B_2"/>
    <property type="match status" value="1"/>
</dbReference>
<dbReference type="InterPro" id="IPR036866">
    <property type="entry name" value="RibonucZ/Hydroxyglut_hydro"/>
</dbReference>
<dbReference type="Proteomes" id="UP001242010">
    <property type="component" value="Chromosome"/>
</dbReference>
<evidence type="ECO:0000256" key="1">
    <source>
        <dbReference type="SAM" id="MobiDB-lite"/>
    </source>
</evidence>
<keyword evidence="4" id="KW-1185">Reference proteome</keyword>
<feature type="region of interest" description="Disordered" evidence="1">
    <location>
        <begin position="29"/>
        <end position="58"/>
    </location>
</feature>
<dbReference type="SUPFAM" id="SSF56281">
    <property type="entry name" value="Metallo-hydrolase/oxidoreductase"/>
    <property type="match status" value="1"/>
</dbReference>
<dbReference type="Gene3D" id="3.60.15.10">
    <property type="entry name" value="Ribonuclease Z/Hydroxyacylglutathione hydrolase-like"/>
    <property type="match status" value="1"/>
</dbReference>
<proteinExistence type="predicted"/>
<name>A0ABN6V9E4_9BACT</name>
<gene>
    <name evidence="3" type="ORF">GETHOR_25010</name>
</gene>
<protein>
    <submittedName>
        <fullName evidence="3">MBL fold metallo-hydrolase</fullName>
    </submittedName>
</protein>
<sequence>MERSPQWRDGRFRNPQPLWNDTWGALGSLLGRDGNSTPREPLPVVHPTRGDLETDSPGGLRATWLGHSTVYLEVDGTRVLTDPMWGRRASPVAWAGPRRFYAPLIPLEALPIPQVVAISHDHYDHLDEDTLRRMKGWDTRFVVPLGVGARLIRWGVPATRITELDWWESIRVGELEVVLTPARHASGRGLRDKDRTLWGGFAFLGPRHRAYFSGDTGLFPGLAEIGARLGPFDLAMIEAGAYNPAWPDWHLGPEQAVAAHGMVRGRVLLPIHWGLFDLAAHGWTEPVERVLAAAGRVGATVAVPRPGEGFVPEAPPHERWWPELPWKTGAEVPIRATLDGRPMLPQGGVP</sequence>
<feature type="domain" description="Metallo-beta-lactamase" evidence="2">
    <location>
        <begin position="77"/>
        <end position="273"/>
    </location>
</feature>
<evidence type="ECO:0000259" key="2">
    <source>
        <dbReference type="Pfam" id="PF12706"/>
    </source>
</evidence>
<evidence type="ECO:0000313" key="4">
    <source>
        <dbReference type="Proteomes" id="UP001242010"/>
    </source>
</evidence>
<accession>A0ABN6V9E4</accession>
<dbReference type="EMBL" id="AP027079">
    <property type="protein sequence ID" value="BDU70400.1"/>
    <property type="molecule type" value="Genomic_DNA"/>
</dbReference>
<organism evidence="3 4">
    <name type="scientific">Geothrix oryzae</name>
    <dbReference type="NCBI Taxonomy" id="2927975"/>
    <lineage>
        <taxon>Bacteria</taxon>
        <taxon>Pseudomonadati</taxon>
        <taxon>Acidobacteriota</taxon>
        <taxon>Holophagae</taxon>
        <taxon>Holophagales</taxon>
        <taxon>Holophagaceae</taxon>
        <taxon>Geothrix</taxon>
    </lineage>
</organism>
<dbReference type="RefSeq" id="WP_286354118.1">
    <property type="nucleotide sequence ID" value="NZ_AP027079.1"/>
</dbReference>
<dbReference type="PANTHER" id="PTHR15032">
    <property type="entry name" value="N-ACYL-PHOSPHATIDYLETHANOLAMINE-HYDROLYZING PHOSPHOLIPASE D"/>
    <property type="match status" value="1"/>
</dbReference>
<dbReference type="PANTHER" id="PTHR15032:SF4">
    <property type="entry name" value="N-ACYL-PHOSPHATIDYLETHANOLAMINE-HYDROLYZING PHOSPHOLIPASE D"/>
    <property type="match status" value="1"/>
</dbReference>
<dbReference type="InterPro" id="IPR001279">
    <property type="entry name" value="Metallo-B-lactamas"/>
</dbReference>
<reference evidence="4" key="1">
    <citation type="journal article" date="2023" name="Int. J. Syst. Evol. Microbiol.">
        <title>Mesoterricola silvestris gen. nov., sp. nov., Mesoterricola sediminis sp. nov., Geothrix oryzae sp. nov., Geothrix edaphica sp. nov., Geothrix rubra sp. nov., and Geothrix limicola sp. nov., six novel members of Acidobacteriota isolated from soils.</title>
        <authorList>
            <person name="Itoh H."/>
            <person name="Sugisawa Y."/>
            <person name="Mise K."/>
            <person name="Xu Z."/>
            <person name="Kuniyasu M."/>
            <person name="Ushijima N."/>
            <person name="Kawano K."/>
            <person name="Kobayashi E."/>
            <person name="Shiratori Y."/>
            <person name="Masuda Y."/>
            <person name="Senoo K."/>
        </authorList>
    </citation>
    <scope>NUCLEOTIDE SEQUENCE [LARGE SCALE GENOMIC DNA]</scope>
    <source>
        <strain evidence="4">Red222</strain>
    </source>
</reference>